<accession>R7YPP7</accession>
<organism evidence="3 4">
    <name type="scientific">Coniosporium apollinis (strain CBS 100218)</name>
    <name type="common">Rock-inhabiting black yeast</name>
    <dbReference type="NCBI Taxonomy" id="1168221"/>
    <lineage>
        <taxon>Eukaryota</taxon>
        <taxon>Fungi</taxon>
        <taxon>Dikarya</taxon>
        <taxon>Ascomycota</taxon>
        <taxon>Pezizomycotina</taxon>
        <taxon>Dothideomycetes</taxon>
        <taxon>Dothideomycetes incertae sedis</taxon>
        <taxon>Coniosporium</taxon>
    </lineage>
</organism>
<dbReference type="eggNOG" id="ENOG502SV1F">
    <property type="taxonomic scope" value="Eukaryota"/>
</dbReference>
<dbReference type="STRING" id="1168221.R7YPP7"/>
<sequence>MAQAVFADEEDEWEYEYNPTETEDFYVTVDLTNTPAASTKKNAPKNPFPDPRASRAQSRTQQQEETATGDQEQSASPSPDAPDQAQDEAQAAPTAAAEIRPSIEHAANSDPQDRIQVLDLHGPNPLINYQNQLYSCRWANSIGTDMFFAKSTDATDQKVLRSLATHDLLGIGSAKLVATSAHLQPRQSAKRQRQDGDAEQPAVGADADVSDATGVVRADEAARRKQARFLERLDAVKARRGQSG</sequence>
<keyword evidence="4" id="KW-1185">Reference proteome</keyword>
<dbReference type="Proteomes" id="UP000016924">
    <property type="component" value="Unassembled WGS sequence"/>
</dbReference>
<evidence type="ECO:0000313" key="4">
    <source>
        <dbReference type="Proteomes" id="UP000016924"/>
    </source>
</evidence>
<feature type="domain" description="Transcription factor TFIIIC triple barrel" evidence="2">
    <location>
        <begin position="20"/>
        <end position="183"/>
    </location>
</feature>
<feature type="compositionally biased region" description="Polar residues" evidence="1">
    <location>
        <begin position="30"/>
        <end position="41"/>
    </location>
</feature>
<feature type="region of interest" description="Disordered" evidence="1">
    <location>
        <begin position="1"/>
        <end position="96"/>
    </location>
</feature>
<dbReference type="RefSeq" id="XP_007779194.1">
    <property type="nucleotide sequence ID" value="XM_007781004.1"/>
</dbReference>
<dbReference type="Gene3D" id="2.60.40.4370">
    <property type="match status" value="1"/>
</dbReference>
<dbReference type="OMA" id="FSCSWAD"/>
<evidence type="ECO:0000313" key="3">
    <source>
        <dbReference type="EMBL" id="EON63877.1"/>
    </source>
</evidence>
<dbReference type="EMBL" id="JH767565">
    <property type="protein sequence ID" value="EON63877.1"/>
    <property type="molecule type" value="Genomic_DNA"/>
</dbReference>
<feature type="region of interest" description="Disordered" evidence="1">
    <location>
        <begin position="182"/>
        <end position="211"/>
    </location>
</feature>
<reference evidence="4" key="1">
    <citation type="submission" date="2012-06" db="EMBL/GenBank/DDBJ databases">
        <title>The genome sequence of Coniosporium apollinis CBS 100218.</title>
        <authorList>
            <consortium name="The Broad Institute Genome Sequencing Platform"/>
            <person name="Cuomo C."/>
            <person name="Gorbushina A."/>
            <person name="Noack S."/>
            <person name="Walker B."/>
            <person name="Young S.K."/>
            <person name="Zeng Q."/>
            <person name="Gargeya S."/>
            <person name="Fitzgerald M."/>
            <person name="Haas B."/>
            <person name="Abouelleil A."/>
            <person name="Alvarado L."/>
            <person name="Arachchi H.M."/>
            <person name="Berlin A.M."/>
            <person name="Chapman S.B."/>
            <person name="Goldberg J."/>
            <person name="Griggs A."/>
            <person name="Gujja S."/>
            <person name="Hansen M."/>
            <person name="Howarth C."/>
            <person name="Imamovic A."/>
            <person name="Larimer J."/>
            <person name="McCowan C."/>
            <person name="Montmayeur A."/>
            <person name="Murphy C."/>
            <person name="Neiman D."/>
            <person name="Pearson M."/>
            <person name="Priest M."/>
            <person name="Roberts A."/>
            <person name="Saif S."/>
            <person name="Shea T."/>
            <person name="Sisk P."/>
            <person name="Sykes S."/>
            <person name="Wortman J."/>
            <person name="Nusbaum C."/>
            <person name="Birren B."/>
        </authorList>
    </citation>
    <scope>NUCLEOTIDE SEQUENCE [LARGE SCALE GENOMIC DNA]</scope>
    <source>
        <strain evidence="4">CBS 100218</strain>
    </source>
</reference>
<dbReference type="HOGENOM" id="CLU_062298_0_0_1"/>
<gene>
    <name evidence="3" type="ORF">W97_03105</name>
</gene>
<proteinExistence type="predicted"/>
<name>R7YPP7_CONA1</name>
<dbReference type="AlphaFoldDB" id="R7YPP7"/>
<evidence type="ECO:0000256" key="1">
    <source>
        <dbReference type="SAM" id="MobiDB-lite"/>
    </source>
</evidence>
<dbReference type="GeneID" id="19900416"/>
<dbReference type="Pfam" id="PF10419">
    <property type="entry name" value="TFIIIC_sub6"/>
    <property type="match status" value="1"/>
</dbReference>
<protein>
    <recommendedName>
        <fullName evidence="2">Transcription factor TFIIIC triple barrel domain-containing protein</fullName>
    </recommendedName>
</protein>
<dbReference type="InterPro" id="IPR019481">
    <property type="entry name" value="TFIIIC_triple_barrel"/>
</dbReference>
<feature type="compositionally biased region" description="Low complexity" evidence="1">
    <location>
        <begin position="54"/>
        <end position="96"/>
    </location>
</feature>
<evidence type="ECO:0000259" key="2">
    <source>
        <dbReference type="Pfam" id="PF10419"/>
    </source>
</evidence>
<dbReference type="OrthoDB" id="1877767at2759"/>